<dbReference type="NCBIfam" id="TIGR00912">
    <property type="entry name" value="2A0309"/>
    <property type="match status" value="1"/>
</dbReference>
<feature type="transmembrane region" description="Helical" evidence="8">
    <location>
        <begin position="12"/>
        <end position="34"/>
    </location>
</feature>
<dbReference type="Pfam" id="PF03845">
    <property type="entry name" value="Spore_permease"/>
    <property type="match status" value="1"/>
</dbReference>
<feature type="transmembrane region" description="Helical" evidence="8">
    <location>
        <begin position="333"/>
        <end position="355"/>
    </location>
</feature>
<dbReference type="EMBL" id="CAKJTJ010000005">
    <property type="protein sequence ID" value="CAG9620519.1"/>
    <property type="molecule type" value="Genomic_DNA"/>
</dbReference>
<evidence type="ECO:0000256" key="3">
    <source>
        <dbReference type="ARBA" id="ARBA00022448"/>
    </source>
</evidence>
<dbReference type="PANTHER" id="PTHR34975:SF2">
    <property type="entry name" value="SPORE GERMINATION PROTEIN A2"/>
    <property type="match status" value="1"/>
</dbReference>
<evidence type="ECO:0000256" key="8">
    <source>
        <dbReference type="SAM" id="Phobius"/>
    </source>
</evidence>
<proteinExistence type="inferred from homology"/>
<keyword evidence="5 8" id="KW-0812">Transmembrane</keyword>
<feature type="transmembrane region" description="Helical" evidence="8">
    <location>
        <begin position="143"/>
        <end position="164"/>
    </location>
</feature>
<evidence type="ECO:0000256" key="2">
    <source>
        <dbReference type="ARBA" id="ARBA00007998"/>
    </source>
</evidence>
<gene>
    <name evidence="9" type="primary">yndE_1</name>
    <name evidence="9" type="ORF">BACCIP111883_01288</name>
</gene>
<feature type="transmembrane region" description="Helical" evidence="8">
    <location>
        <begin position="88"/>
        <end position="108"/>
    </location>
</feature>
<comment type="caution">
    <text evidence="9">The sequence shown here is derived from an EMBL/GenBank/DDBJ whole genome shotgun (WGS) entry which is preliminary data.</text>
</comment>
<evidence type="ECO:0000256" key="5">
    <source>
        <dbReference type="ARBA" id="ARBA00022692"/>
    </source>
</evidence>
<keyword evidence="10" id="KW-1185">Reference proteome</keyword>
<organism evidence="9 10">
    <name type="scientific">Sutcliffiella rhizosphaerae</name>
    <dbReference type="NCBI Taxonomy" id="2880967"/>
    <lineage>
        <taxon>Bacteria</taxon>
        <taxon>Bacillati</taxon>
        <taxon>Bacillota</taxon>
        <taxon>Bacilli</taxon>
        <taxon>Bacillales</taxon>
        <taxon>Bacillaceae</taxon>
        <taxon>Sutcliffiella</taxon>
    </lineage>
</organism>
<evidence type="ECO:0000256" key="4">
    <source>
        <dbReference type="ARBA" id="ARBA00022544"/>
    </source>
</evidence>
<name>A0ABM8YKP2_9BACI</name>
<keyword evidence="4" id="KW-0309">Germination</keyword>
<sequence length="369" mass="42443">MKKVVDRAISQGQLFFLIIQTQLGVGILSLPFAVHNSAKGDGWMATLFAGIVIQLWIFISINLVKLFPGKNLYQIIKALFGKVLGNMFVLIYTVYFTTVAALVAVLQTSLINNWMLPLTPFWVIYFLIIIVSVYLASDNILMIARYFSLLTPIILFFIILTISVYKDVQLSYILPVKQSNWKDIFLATKDVMIALTGFEIILIVYHTVLNKTKTLRTLTYANISTVSIYTFFVFTSLIYFSPDELPLVPEPVLYMLKAISFEVIERLDLVFLAVWIIPMTNSFIIYLFQASIGLKELFKKDTHAYFPIFLVIPIFVSGFFFQDKFLMEQVGKYFQYLILSFAFVLPLLFFMVAVIKKKWRKEKKHAAST</sequence>
<evidence type="ECO:0000313" key="10">
    <source>
        <dbReference type="Proteomes" id="UP000789833"/>
    </source>
</evidence>
<evidence type="ECO:0000256" key="7">
    <source>
        <dbReference type="ARBA" id="ARBA00023136"/>
    </source>
</evidence>
<reference evidence="9 10" key="1">
    <citation type="submission" date="2021-10" db="EMBL/GenBank/DDBJ databases">
        <authorList>
            <person name="Criscuolo A."/>
        </authorList>
    </citation>
    <scope>NUCLEOTIDE SEQUENCE [LARGE SCALE GENOMIC DNA]</scope>
    <source>
        <strain evidence="10">CIP 111883</strain>
    </source>
</reference>
<evidence type="ECO:0000256" key="6">
    <source>
        <dbReference type="ARBA" id="ARBA00022989"/>
    </source>
</evidence>
<dbReference type="RefSeq" id="WP_230500442.1">
    <property type="nucleotide sequence ID" value="NZ_CAKJTJ010000005.1"/>
</dbReference>
<feature type="transmembrane region" description="Helical" evidence="8">
    <location>
        <begin position="114"/>
        <end position="136"/>
    </location>
</feature>
<protein>
    <submittedName>
        <fullName evidence="9">Spore germination protein YndE</fullName>
    </submittedName>
</protein>
<comment type="similarity">
    <text evidence="2">Belongs to the amino acid-polyamine-organocation (APC) superfamily. Spore germination protein (SGP) (TC 2.A.3.9) family.</text>
</comment>
<feature type="transmembrane region" description="Helical" evidence="8">
    <location>
        <begin position="184"/>
        <end position="205"/>
    </location>
</feature>
<feature type="transmembrane region" description="Helical" evidence="8">
    <location>
        <begin position="46"/>
        <end position="67"/>
    </location>
</feature>
<keyword evidence="3" id="KW-0813">Transport</keyword>
<feature type="transmembrane region" description="Helical" evidence="8">
    <location>
        <begin position="269"/>
        <end position="292"/>
    </location>
</feature>
<comment type="subcellular location">
    <subcellularLocation>
        <location evidence="1">Membrane</location>
        <topology evidence="1">Multi-pass membrane protein</topology>
    </subcellularLocation>
</comment>
<keyword evidence="6 8" id="KW-1133">Transmembrane helix</keyword>
<feature type="transmembrane region" description="Helical" evidence="8">
    <location>
        <begin position="304"/>
        <end position="321"/>
    </location>
</feature>
<dbReference type="PANTHER" id="PTHR34975">
    <property type="entry name" value="SPORE GERMINATION PROTEIN A2"/>
    <property type="match status" value="1"/>
</dbReference>
<accession>A0ABM8YKP2</accession>
<dbReference type="Gene3D" id="1.20.1740.10">
    <property type="entry name" value="Amino acid/polyamine transporter I"/>
    <property type="match status" value="1"/>
</dbReference>
<dbReference type="InterPro" id="IPR004761">
    <property type="entry name" value="Spore_GerAB"/>
</dbReference>
<evidence type="ECO:0000313" key="9">
    <source>
        <dbReference type="EMBL" id="CAG9620519.1"/>
    </source>
</evidence>
<keyword evidence="7 8" id="KW-0472">Membrane</keyword>
<evidence type="ECO:0000256" key="1">
    <source>
        <dbReference type="ARBA" id="ARBA00004141"/>
    </source>
</evidence>
<feature type="transmembrane region" description="Helical" evidence="8">
    <location>
        <begin position="217"/>
        <end position="240"/>
    </location>
</feature>
<dbReference type="Proteomes" id="UP000789833">
    <property type="component" value="Unassembled WGS sequence"/>
</dbReference>